<protein>
    <submittedName>
        <fullName evidence="2">Uncharacterized protein</fullName>
    </submittedName>
</protein>
<name>B8C8D3_THAPS</name>
<dbReference type="Proteomes" id="UP000001449">
    <property type="component" value="Chromosome 9"/>
</dbReference>
<dbReference type="RefSeq" id="XP_002292293.1">
    <property type="nucleotide sequence ID" value="XM_002292257.1"/>
</dbReference>
<organism evidence="2 3">
    <name type="scientific">Thalassiosira pseudonana</name>
    <name type="common">Marine diatom</name>
    <name type="synonym">Cyclotella nana</name>
    <dbReference type="NCBI Taxonomy" id="35128"/>
    <lineage>
        <taxon>Eukaryota</taxon>
        <taxon>Sar</taxon>
        <taxon>Stramenopiles</taxon>
        <taxon>Ochrophyta</taxon>
        <taxon>Bacillariophyta</taxon>
        <taxon>Coscinodiscophyceae</taxon>
        <taxon>Thalassiosirophycidae</taxon>
        <taxon>Thalassiosirales</taxon>
        <taxon>Thalassiosiraceae</taxon>
        <taxon>Thalassiosira</taxon>
    </lineage>
</organism>
<reference evidence="2 3" key="2">
    <citation type="journal article" date="2008" name="Nature">
        <title>The Phaeodactylum genome reveals the evolutionary history of diatom genomes.</title>
        <authorList>
            <person name="Bowler C."/>
            <person name="Allen A.E."/>
            <person name="Badger J.H."/>
            <person name="Grimwood J."/>
            <person name="Jabbari K."/>
            <person name="Kuo A."/>
            <person name="Maheswari U."/>
            <person name="Martens C."/>
            <person name="Maumus F."/>
            <person name="Otillar R.P."/>
            <person name="Rayko E."/>
            <person name="Salamov A."/>
            <person name="Vandepoele K."/>
            <person name="Beszteri B."/>
            <person name="Gruber A."/>
            <person name="Heijde M."/>
            <person name="Katinka M."/>
            <person name="Mock T."/>
            <person name="Valentin K."/>
            <person name="Verret F."/>
            <person name="Berges J.A."/>
            <person name="Brownlee C."/>
            <person name="Cadoret J.P."/>
            <person name="Chiovitti A."/>
            <person name="Choi C.J."/>
            <person name="Coesel S."/>
            <person name="De Martino A."/>
            <person name="Detter J.C."/>
            <person name="Durkin C."/>
            <person name="Falciatore A."/>
            <person name="Fournet J."/>
            <person name="Haruta M."/>
            <person name="Huysman M.J."/>
            <person name="Jenkins B.D."/>
            <person name="Jiroutova K."/>
            <person name="Jorgensen R.E."/>
            <person name="Joubert Y."/>
            <person name="Kaplan A."/>
            <person name="Kroger N."/>
            <person name="Kroth P.G."/>
            <person name="La Roche J."/>
            <person name="Lindquist E."/>
            <person name="Lommer M."/>
            <person name="Martin-Jezequel V."/>
            <person name="Lopez P.J."/>
            <person name="Lucas S."/>
            <person name="Mangogna M."/>
            <person name="McGinnis K."/>
            <person name="Medlin L.K."/>
            <person name="Montsant A."/>
            <person name="Oudot-Le Secq M.P."/>
            <person name="Napoli C."/>
            <person name="Obornik M."/>
            <person name="Parker M.S."/>
            <person name="Petit J.L."/>
            <person name="Porcel B.M."/>
            <person name="Poulsen N."/>
            <person name="Robison M."/>
            <person name="Rychlewski L."/>
            <person name="Rynearson T.A."/>
            <person name="Schmutz J."/>
            <person name="Shapiro H."/>
            <person name="Siaut M."/>
            <person name="Stanley M."/>
            <person name="Sussman M.R."/>
            <person name="Taylor A.R."/>
            <person name="Vardi A."/>
            <person name="von Dassow P."/>
            <person name="Vyverman W."/>
            <person name="Willis A."/>
            <person name="Wyrwicz L.S."/>
            <person name="Rokhsar D.S."/>
            <person name="Weissenbach J."/>
            <person name="Armbrust E.V."/>
            <person name="Green B.R."/>
            <person name="Van de Peer Y."/>
            <person name="Grigoriev I.V."/>
        </authorList>
    </citation>
    <scope>NUCLEOTIDE SEQUENCE [LARGE SCALE GENOMIC DNA]</scope>
    <source>
        <strain evidence="2 3">CCMP1335</strain>
    </source>
</reference>
<proteinExistence type="predicted"/>
<dbReference type="HOGENOM" id="CLU_712712_0_0_1"/>
<dbReference type="GeneID" id="7448083"/>
<accession>B8C8D3</accession>
<reference evidence="2 3" key="1">
    <citation type="journal article" date="2004" name="Science">
        <title>The genome of the diatom Thalassiosira pseudonana: ecology, evolution, and metabolism.</title>
        <authorList>
            <person name="Armbrust E.V."/>
            <person name="Berges J.A."/>
            <person name="Bowler C."/>
            <person name="Green B.R."/>
            <person name="Martinez D."/>
            <person name="Putnam N.H."/>
            <person name="Zhou S."/>
            <person name="Allen A.E."/>
            <person name="Apt K.E."/>
            <person name="Bechner M."/>
            <person name="Brzezinski M.A."/>
            <person name="Chaal B.K."/>
            <person name="Chiovitti A."/>
            <person name="Davis A.K."/>
            <person name="Demarest M.S."/>
            <person name="Detter J.C."/>
            <person name="Glavina T."/>
            <person name="Goodstein D."/>
            <person name="Hadi M.Z."/>
            <person name="Hellsten U."/>
            <person name="Hildebrand M."/>
            <person name="Jenkins B.D."/>
            <person name="Jurka J."/>
            <person name="Kapitonov V.V."/>
            <person name="Kroger N."/>
            <person name="Lau W.W."/>
            <person name="Lane T.W."/>
            <person name="Larimer F.W."/>
            <person name="Lippmeier J.C."/>
            <person name="Lucas S."/>
            <person name="Medina M."/>
            <person name="Montsant A."/>
            <person name="Obornik M."/>
            <person name="Parker M.S."/>
            <person name="Palenik B."/>
            <person name="Pazour G.J."/>
            <person name="Richardson P.M."/>
            <person name="Rynearson T.A."/>
            <person name="Saito M.A."/>
            <person name="Schwartz D.C."/>
            <person name="Thamatrakoln K."/>
            <person name="Valentin K."/>
            <person name="Vardi A."/>
            <person name="Wilkerson F.P."/>
            <person name="Rokhsar D.S."/>
        </authorList>
    </citation>
    <scope>NUCLEOTIDE SEQUENCE [LARGE SCALE GENOMIC DNA]</scope>
    <source>
        <strain evidence="2 3">CCMP1335</strain>
    </source>
</reference>
<feature type="signal peptide" evidence="1">
    <location>
        <begin position="1"/>
        <end position="21"/>
    </location>
</feature>
<gene>
    <name evidence="2" type="ORF">THAPSDRAFT_8086</name>
</gene>
<evidence type="ECO:0000313" key="3">
    <source>
        <dbReference type="Proteomes" id="UP000001449"/>
    </source>
</evidence>
<sequence>MPSARTVSSFIALATLSTTTAQTFPYPKPTVRYTAWQKLTSTQKDYAQNDLGYTGLTWNVHGFDPVEQLGWWQFSDTQKSGATSLGFSETTWDCFINHYQSYLWAELESEGVQSSYEVLGWTEGSWDGSDTHPESESKWWGQLSAAEIKAANNICYFEDNWNMMDMTPNPTYFPFPFPDFRYVPWDELSTATQNTAFGLIQYNSTNWNMLGDNAAERNTFLNLDGTQREGALALGFYTHTWDCYMNHYEAYYWDSLYGSLLLAMETLGWTEKSWNDLETAPDSEATYWADLTPEEKAAATALCYFQESWDGTDITTYYDYEAGKTKAMPAGRSNADIKYSIFDGVSTPGSNTGVGGGTTDVSSDSFRVGAGALHVVVFVVSFGAYLLI</sequence>
<dbReference type="InParanoid" id="B8C8D3"/>
<dbReference type="PaxDb" id="35128-Thaps8086"/>
<dbReference type="KEGG" id="tps:THAPSDRAFT_8086"/>
<keyword evidence="3" id="KW-1185">Reference proteome</keyword>
<dbReference type="AlphaFoldDB" id="B8C8D3"/>
<dbReference type="EMBL" id="CM000645">
    <property type="protein sequence ID" value="EED90268.1"/>
    <property type="molecule type" value="Genomic_DNA"/>
</dbReference>
<feature type="chain" id="PRO_5002869587" evidence="1">
    <location>
        <begin position="22"/>
        <end position="388"/>
    </location>
</feature>
<evidence type="ECO:0000256" key="1">
    <source>
        <dbReference type="SAM" id="SignalP"/>
    </source>
</evidence>
<evidence type="ECO:0000313" key="2">
    <source>
        <dbReference type="EMBL" id="EED90268.1"/>
    </source>
</evidence>
<keyword evidence="1" id="KW-0732">Signal</keyword>